<evidence type="ECO:0000313" key="3">
    <source>
        <dbReference type="EMBL" id="CAI4007324.1"/>
    </source>
</evidence>
<dbReference type="EMBL" id="CAMXCT010004013">
    <property type="protein sequence ID" value="CAI4007324.1"/>
    <property type="molecule type" value="Genomic_DNA"/>
</dbReference>
<feature type="compositionally biased region" description="Basic and acidic residues" evidence="1">
    <location>
        <begin position="186"/>
        <end position="201"/>
    </location>
</feature>
<protein>
    <submittedName>
        <fullName evidence="2">Uncharacterized protein</fullName>
    </submittedName>
</protein>
<evidence type="ECO:0000313" key="4">
    <source>
        <dbReference type="EMBL" id="CAL4790202.1"/>
    </source>
</evidence>
<keyword evidence="5" id="KW-1185">Reference proteome</keyword>
<evidence type="ECO:0000313" key="2">
    <source>
        <dbReference type="EMBL" id="CAI4002890.1"/>
    </source>
</evidence>
<name>A0A9P1G9T0_9DINO</name>
<sequence>MAAAGDGDGNGEEDGDRDDWGSCAISIVTVHKISIDKRRWFPEVQEHHGRTFVTVSKSDAALCLLVTGKAQNRHSARASHDLNVVWWAEMRQRRHDACTALLRAHMLAAVKEGEPVPRFRQAREDDKFLVAKDLEVSLPPFTASDGTQFASIRCRMMWSVKSKDLHIELTETNLRYIFAALECSEREEKKEKGTSKDDGQDAPRSPRKRRRLKRRKSQEANGAEAEASNDDTR</sequence>
<feature type="compositionally biased region" description="Basic residues" evidence="1">
    <location>
        <begin position="205"/>
        <end position="216"/>
    </location>
</feature>
<comment type="caution">
    <text evidence="2">The sequence shown here is derived from an EMBL/GenBank/DDBJ whole genome shotgun (WGS) entry which is preliminary data.</text>
</comment>
<gene>
    <name evidence="2" type="ORF">C1SCF055_LOCUS28805</name>
    <name evidence="3" type="ORF">C1SCF055_LOCUS32888</name>
</gene>
<accession>A0A9P1G9T0</accession>
<feature type="region of interest" description="Disordered" evidence="1">
    <location>
        <begin position="186"/>
        <end position="233"/>
    </location>
</feature>
<dbReference type="EMBL" id="CAMXCT020004013">
    <property type="protein sequence ID" value="CAL1160699.1"/>
    <property type="molecule type" value="Genomic_DNA"/>
</dbReference>
<dbReference type="EMBL" id="CAMXCT030003179">
    <property type="protein sequence ID" value="CAL4790202.1"/>
    <property type="molecule type" value="Genomic_DNA"/>
</dbReference>
<dbReference type="EMBL" id="CAMXCT030004013">
    <property type="protein sequence ID" value="CAL4794636.1"/>
    <property type="molecule type" value="Genomic_DNA"/>
</dbReference>
<evidence type="ECO:0000313" key="5">
    <source>
        <dbReference type="Proteomes" id="UP001152797"/>
    </source>
</evidence>
<organism evidence="2">
    <name type="scientific">Cladocopium goreaui</name>
    <dbReference type="NCBI Taxonomy" id="2562237"/>
    <lineage>
        <taxon>Eukaryota</taxon>
        <taxon>Sar</taxon>
        <taxon>Alveolata</taxon>
        <taxon>Dinophyceae</taxon>
        <taxon>Suessiales</taxon>
        <taxon>Symbiodiniaceae</taxon>
        <taxon>Cladocopium</taxon>
    </lineage>
</organism>
<evidence type="ECO:0000256" key="1">
    <source>
        <dbReference type="SAM" id="MobiDB-lite"/>
    </source>
</evidence>
<proteinExistence type="predicted"/>
<dbReference type="EMBL" id="CAMXCT020003179">
    <property type="protein sequence ID" value="CAL1156265.1"/>
    <property type="molecule type" value="Genomic_DNA"/>
</dbReference>
<dbReference type="OrthoDB" id="412397at2759"/>
<dbReference type="Proteomes" id="UP001152797">
    <property type="component" value="Unassembled WGS sequence"/>
</dbReference>
<reference evidence="4 5" key="2">
    <citation type="submission" date="2024-05" db="EMBL/GenBank/DDBJ databases">
        <authorList>
            <person name="Chen Y."/>
            <person name="Shah S."/>
            <person name="Dougan E. K."/>
            <person name="Thang M."/>
            <person name="Chan C."/>
        </authorList>
    </citation>
    <scope>NUCLEOTIDE SEQUENCE [LARGE SCALE GENOMIC DNA]</scope>
</reference>
<dbReference type="EMBL" id="CAMXCT010003179">
    <property type="protein sequence ID" value="CAI4002890.1"/>
    <property type="molecule type" value="Genomic_DNA"/>
</dbReference>
<reference evidence="2" key="1">
    <citation type="submission" date="2022-10" db="EMBL/GenBank/DDBJ databases">
        <authorList>
            <person name="Chen Y."/>
            <person name="Dougan E. K."/>
            <person name="Chan C."/>
            <person name="Rhodes N."/>
            <person name="Thang M."/>
        </authorList>
    </citation>
    <scope>NUCLEOTIDE SEQUENCE</scope>
</reference>
<dbReference type="AlphaFoldDB" id="A0A9P1G9T0"/>